<organism evidence="2 3">
    <name type="scientific">Suillus placidus</name>
    <dbReference type="NCBI Taxonomy" id="48579"/>
    <lineage>
        <taxon>Eukaryota</taxon>
        <taxon>Fungi</taxon>
        <taxon>Dikarya</taxon>
        <taxon>Basidiomycota</taxon>
        <taxon>Agaricomycotina</taxon>
        <taxon>Agaricomycetes</taxon>
        <taxon>Agaricomycetidae</taxon>
        <taxon>Boletales</taxon>
        <taxon>Suillineae</taxon>
        <taxon>Suillaceae</taxon>
        <taxon>Suillus</taxon>
    </lineage>
</organism>
<reference evidence="2" key="1">
    <citation type="journal article" date="2020" name="New Phytol.">
        <title>Comparative genomics reveals dynamic genome evolution in host specialist ectomycorrhizal fungi.</title>
        <authorList>
            <person name="Lofgren L.A."/>
            <person name="Nguyen N.H."/>
            <person name="Vilgalys R."/>
            <person name="Ruytinx J."/>
            <person name="Liao H.L."/>
            <person name="Branco S."/>
            <person name="Kuo A."/>
            <person name="LaButti K."/>
            <person name="Lipzen A."/>
            <person name="Andreopoulos W."/>
            <person name="Pangilinan J."/>
            <person name="Riley R."/>
            <person name="Hundley H."/>
            <person name="Na H."/>
            <person name="Barry K."/>
            <person name="Grigoriev I.V."/>
            <person name="Stajich J.E."/>
            <person name="Kennedy P.G."/>
        </authorList>
    </citation>
    <scope>NUCLEOTIDE SEQUENCE</scope>
    <source>
        <strain evidence="2">DOB743</strain>
    </source>
</reference>
<dbReference type="Pfam" id="PF20149">
    <property type="entry name" value="DUF6532"/>
    <property type="match status" value="1"/>
</dbReference>
<comment type="caution">
    <text evidence="2">The sequence shown here is derived from an EMBL/GenBank/DDBJ whole genome shotgun (WGS) entry which is preliminary data.</text>
</comment>
<protein>
    <recommendedName>
        <fullName evidence="1">DUF6532 domain-containing protein</fullName>
    </recommendedName>
</protein>
<dbReference type="EMBL" id="JABBWD010000001">
    <property type="protein sequence ID" value="KAG1784139.1"/>
    <property type="molecule type" value="Genomic_DNA"/>
</dbReference>
<dbReference type="AlphaFoldDB" id="A0A9P7D972"/>
<feature type="domain" description="DUF6532" evidence="1">
    <location>
        <begin position="21"/>
        <end position="133"/>
    </location>
</feature>
<gene>
    <name evidence="2" type="ORF">EV702DRAFT_958445</name>
</gene>
<feature type="non-terminal residue" evidence="2">
    <location>
        <position position="150"/>
    </location>
</feature>
<dbReference type="Proteomes" id="UP000714275">
    <property type="component" value="Unassembled WGS sequence"/>
</dbReference>
<evidence type="ECO:0000259" key="1">
    <source>
        <dbReference type="Pfam" id="PF20149"/>
    </source>
</evidence>
<proteinExistence type="predicted"/>
<dbReference type="OrthoDB" id="3268768at2759"/>
<accession>A0A9P7D972</accession>
<evidence type="ECO:0000313" key="2">
    <source>
        <dbReference type="EMBL" id="KAG1784139.1"/>
    </source>
</evidence>
<dbReference type="InterPro" id="IPR045341">
    <property type="entry name" value="DUF6532"/>
</dbReference>
<sequence>VLLLTVAVFLPARRPSLLPPNVPKLLLKRASHVRGELKTKMCLLTGSFYGFRASNSMEVIRTNRDLAESLKVVRSLFSRYADPLSKSGIYKTELLQEGINLMWFVNRGDEGVIYHKYFDPMPVRTIALMLMAVSRVSYSYFQLDGADNIL</sequence>
<evidence type="ECO:0000313" key="3">
    <source>
        <dbReference type="Proteomes" id="UP000714275"/>
    </source>
</evidence>
<keyword evidence="3" id="KW-1185">Reference proteome</keyword>
<name>A0A9P7D972_9AGAM</name>